<comment type="similarity">
    <text evidence="1">Belongs to the LytR/CpsA/Psr (LCP) family.</text>
</comment>
<dbReference type="Proteomes" id="UP000177418">
    <property type="component" value="Unassembled WGS sequence"/>
</dbReference>
<accession>A0A1F7JIB4</accession>
<gene>
    <name evidence="3" type="ORF">A3H78_04530</name>
</gene>
<dbReference type="PANTHER" id="PTHR33392">
    <property type="entry name" value="POLYISOPRENYL-TEICHOIC ACID--PEPTIDOGLYCAN TEICHOIC ACID TRANSFERASE TAGU"/>
    <property type="match status" value="1"/>
</dbReference>
<reference evidence="3 4" key="1">
    <citation type="journal article" date="2016" name="Nat. Commun.">
        <title>Thousands of microbial genomes shed light on interconnected biogeochemical processes in an aquifer system.</title>
        <authorList>
            <person name="Anantharaman K."/>
            <person name="Brown C.T."/>
            <person name="Hug L.A."/>
            <person name="Sharon I."/>
            <person name="Castelle C.J."/>
            <person name="Probst A.J."/>
            <person name="Thomas B.C."/>
            <person name="Singh A."/>
            <person name="Wilkins M.J."/>
            <person name="Karaoz U."/>
            <person name="Brodie E.L."/>
            <person name="Williams K.H."/>
            <person name="Hubbard S.S."/>
            <person name="Banfield J.F."/>
        </authorList>
    </citation>
    <scope>NUCLEOTIDE SEQUENCE [LARGE SCALE GENOMIC DNA]</scope>
</reference>
<dbReference type="AlphaFoldDB" id="A0A1F7JIB4"/>
<evidence type="ECO:0000313" key="4">
    <source>
        <dbReference type="Proteomes" id="UP000177418"/>
    </source>
</evidence>
<dbReference type="Gene3D" id="3.40.630.190">
    <property type="entry name" value="LCP protein"/>
    <property type="match status" value="1"/>
</dbReference>
<dbReference type="PANTHER" id="PTHR33392:SF6">
    <property type="entry name" value="POLYISOPRENYL-TEICHOIC ACID--PEPTIDOGLYCAN TEICHOIC ACID TRANSFERASE TAGU"/>
    <property type="match status" value="1"/>
</dbReference>
<evidence type="ECO:0000259" key="2">
    <source>
        <dbReference type="Pfam" id="PF03816"/>
    </source>
</evidence>
<dbReference type="Pfam" id="PF03816">
    <property type="entry name" value="LytR_cpsA_psr"/>
    <property type="match status" value="1"/>
</dbReference>
<dbReference type="EMBL" id="MGAV01000007">
    <property type="protein sequence ID" value="OGK55337.1"/>
    <property type="molecule type" value="Genomic_DNA"/>
</dbReference>
<proteinExistence type="inferred from homology"/>
<dbReference type="InterPro" id="IPR004474">
    <property type="entry name" value="LytR_CpsA_psr"/>
</dbReference>
<evidence type="ECO:0000256" key="1">
    <source>
        <dbReference type="ARBA" id="ARBA00006068"/>
    </source>
</evidence>
<protein>
    <recommendedName>
        <fullName evidence="2">Cell envelope-related transcriptional attenuator domain-containing protein</fullName>
    </recommendedName>
</protein>
<name>A0A1F7JIB4_9BACT</name>
<dbReference type="NCBIfam" id="TIGR00350">
    <property type="entry name" value="lytR_cpsA_psr"/>
    <property type="match status" value="1"/>
</dbReference>
<feature type="domain" description="Cell envelope-related transcriptional attenuator" evidence="2">
    <location>
        <begin position="70"/>
        <end position="240"/>
    </location>
</feature>
<evidence type="ECO:0000313" key="3">
    <source>
        <dbReference type="EMBL" id="OGK55337.1"/>
    </source>
</evidence>
<organism evidence="3 4">
    <name type="scientific">Candidatus Roizmanbacteria bacterium RIFCSPLOWO2_02_FULL_36_11</name>
    <dbReference type="NCBI Taxonomy" id="1802071"/>
    <lineage>
        <taxon>Bacteria</taxon>
        <taxon>Candidatus Roizmaniibacteriota</taxon>
    </lineage>
</organism>
<dbReference type="InterPro" id="IPR050922">
    <property type="entry name" value="LytR/CpsA/Psr_CW_biosynth"/>
</dbReference>
<comment type="caution">
    <text evidence="3">The sequence shown here is derived from an EMBL/GenBank/DDBJ whole genome shotgun (WGS) entry which is preliminary data.</text>
</comment>
<sequence length="336" mass="37938">MKKKFLISFIVILLVLVFLVKPYYDLVAEITGVSPLKILLLPGNFTKFNDKVNIILLGKAGLKHDGPNLTDSIAVASLDLNTKKITLISIPRDIWSDTLQDKINAAYAYGEAKLPGGGIKLAKSEISAVVGFPISYGIVVDFNKFKNIVDFLGGIDVNVNKDFVDNKYPIDGRENDECNNDPELKCRYETIIFKSGLQHFNGNTALKYLRSRNSEGSEGTDFARTNRQQQVINAIATKILNIVKKMNLTKIRTLYSLIDKSVERDVKNADIAYIGKYYLRKTKINEIALSENLFIVPRKQNYYGKYVLIPKDSNYTQIHQFIDCMINFGTDKCKIK</sequence>